<keyword evidence="5" id="KW-0472">Membrane</keyword>
<feature type="non-terminal residue" evidence="7">
    <location>
        <position position="234"/>
    </location>
</feature>
<reference evidence="7" key="1">
    <citation type="journal article" date="2014" name="Front. Microbiol.">
        <title>High frequency of phylogenetically diverse reductive dehalogenase-homologous genes in deep subseafloor sedimentary metagenomes.</title>
        <authorList>
            <person name="Kawai M."/>
            <person name="Futagami T."/>
            <person name="Toyoda A."/>
            <person name="Takaki Y."/>
            <person name="Nishi S."/>
            <person name="Hori S."/>
            <person name="Arai W."/>
            <person name="Tsubouchi T."/>
            <person name="Morono Y."/>
            <person name="Uchiyama I."/>
            <person name="Ito T."/>
            <person name="Fujiyama A."/>
            <person name="Inagaki F."/>
            <person name="Takami H."/>
        </authorList>
    </citation>
    <scope>NUCLEOTIDE SEQUENCE</scope>
    <source>
        <strain evidence="7">Expedition CK06-06</strain>
    </source>
</reference>
<keyword evidence="2" id="KW-0813">Transport</keyword>
<keyword evidence="4" id="KW-0812">Transmembrane</keyword>
<evidence type="ECO:0000313" key="7">
    <source>
        <dbReference type="EMBL" id="GAF97600.1"/>
    </source>
</evidence>
<dbReference type="GO" id="GO:0015288">
    <property type="term" value="F:porin activity"/>
    <property type="evidence" value="ECO:0007669"/>
    <property type="project" value="TreeGrafter"/>
</dbReference>
<protein>
    <recommendedName>
        <fullName evidence="8">Outer membrane efflux protein</fullName>
    </recommendedName>
</protein>
<dbReference type="Gene3D" id="1.20.1600.10">
    <property type="entry name" value="Outer membrane efflux proteins (OEP)"/>
    <property type="match status" value="1"/>
</dbReference>
<evidence type="ECO:0000256" key="5">
    <source>
        <dbReference type="ARBA" id="ARBA00023136"/>
    </source>
</evidence>
<proteinExistence type="predicted"/>
<gene>
    <name evidence="7" type="ORF">S01H1_21796</name>
</gene>
<evidence type="ECO:0008006" key="8">
    <source>
        <dbReference type="Google" id="ProtNLM"/>
    </source>
</evidence>
<dbReference type="EMBL" id="BARS01012157">
    <property type="protein sequence ID" value="GAF97600.1"/>
    <property type="molecule type" value="Genomic_DNA"/>
</dbReference>
<evidence type="ECO:0000256" key="6">
    <source>
        <dbReference type="ARBA" id="ARBA00023237"/>
    </source>
</evidence>
<dbReference type="Pfam" id="PF02321">
    <property type="entry name" value="OEP"/>
    <property type="match status" value="1"/>
</dbReference>
<evidence type="ECO:0000256" key="3">
    <source>
        <dbReference type="ARBA" id="ARBA00022452"/>
    </source>
</evidence>
<dbReference type="PANTHER" id="PTHR30026">
    <property type="entry name" value="OUTER MEMBRANE PROTEIN TOLC"/>
    <property type="match status" value="1"/>
</dbReference>
<keyword evidence="3" id="KW-1134">Transmembrane beta strand</keyword>
<comment type="subcellular location">
    <subcellularLocation>
        <location evidence="1">Cell outer membrane</location>
    </subcellularLocation>
</comment>
<evidence type="ECO:0000256" key="4">
    <source>
        <dbReference type="ARBA" id="ARBA00022692"/>
    </source>
</evidence>
<dbReference type="GO" id="GO:0015562">
    <property type="term" value="F:efflux transmembrane transporter activity"/>
    <property type="evidence" value="ECO:0007669"/>
    <property type="project" value="InterPro"/>
</dbReference>
<dbReference type="SUPFAM" id="SSF56954">
    <property type="entry name" value="Outer membrane efflux proteins (OEP)"/>
    <property type="match status" value="1"/>
</dbReference>
<name>X0VAG9_9ZZZZ</name>
<dbReference type="GO" id="GO:0009279">
    <property type="term" value="C:cell outer membrane"/>
    <property type="evidence" value="ECO:0007669"/>
    <property type="project" value="UniProtKB-SubCell"/>
</dbReference>
<accession>X0VAG9</accession>
<sequence>MESYSEALPKLSAVGAYTRLDEVSSLDVGGRSISLGFINNYSVGLEVRQPLFRGGAISAAMRAAQVFAALADEVVRGQVQQTIYQVAQAYFDALLAQHLYTVFEDAVRSAEVQLKDVERKRRGGVASEFDILRARVDVSNFRAEMIQQRNRVHLAKTRLFKAVGVSQQSSVELRDKLTHEAVTPDRQEAVRLAYVNRPDLYQAELAVRLQQEALRIARSRYWPNVDLSFTQQWA</sequence>
<evidence type="ECO:0000256" key="2">
    <source>
        <dbReference type="ARBA" id="ARBA00022448"/>
    </source>
</evidence>
<evidence type="ECO:0000256" key="1">
    <source>
        <dbReference type="ARBA" id="ARBA00004442"/>
    </source>
</evidence>
<organism evidence="7">
    <name type="scientific">marine sediment metagenome</name>
    <dbReference type="NCBI Taxonomy" id="412755"/>
    <lineage>
        <taxon>unclassified sequences</taxon>
        <taxon>metagenomes</taxon>
        <taxon>ecological metagenomes</taxon>
    </lineage>
</organism>
<comment type="caution">
    <text evidence="7">The sequence shown here is derived from an EMBL/GenBank/DDBJ whole genome shotgun (WGS) entry which is preliminary data.</text>
</comment>
<dbReference type="InterPro" id="IPR003423">
    <property type="entry name" value="OMP_efflux"/>
</dbReference>
<dbReference type="GO" id="GO:1990281">
    <property type="term" value="C:efflux pump complex"/>
    <property type="evidence" value="ECO:0007669"/>
    <property type="project" value="TreeGrafter"/>
</dbReference>
<dbReference type="AlphaFoldDB" id="X0VAG9"/>
<keyword evidence="6" id="KW-0998">Cell outer membrane</keyword>
<dbReference type="PANTHER" id="PTHR30026:SF20">
    <property type="entry name" value="OUTER MEMBRANE PROTEIN TOLC"/>
    <property type="match status" value="1"/>
</dbReference>
<dbReference type="InterPro" id="IPR051906">
    <property type="entry name" value="TolC-like"/>
</dbReference>